<sequence>MKILLLALTLLPFFASAGEKINEQIVVPANKRIFIDNQRGSVRIEGWDKSQLQITGELDDKAQGYRLEVEGDRIEFIVKMPRNNNNGWNSGDGSQLVIYMPNSSELEFTGVNATISAKNLNAGADIDVVNGDINLQSISGNISVDTVNGDVSAIGLKGDIRYETVNGEINDKDSQGTLRFNAVNGDIKSKTAAQEVRLENVNGDIDFVFESLKSLRISTVNGESDIHINELLKGAQISYESVSGDADFYFPANVSARFEIEAHANGKIVNQLSNDKVKKAKYGPSSELAFAVNGGDADIEIDTISGRIELRKQN</sequence>
<gene>
    <name evidence="3" type="ORF">HHO47_11375</name>
</gene>
<name>A0A7Y0HCG7_9GAMM</name>
<evidence type="ECO:0000259" key="2">
    <source>
        <dbReference type="Pfam" id="PF13349"/>
    </source>
</evidence>
<dbReference type="EMBL" id="JABBMT010000016">
    <property type="protein sequence ID" value="NMM41408.1"/>
    <property type="molecule type" value="Genomic_DNA"/>
</dbReference>
<dbReference type="RefSeq" id="WP_169020396.1">
    <property type="nucleotide sequence ID" value="NZ_JABBMT010000016.1"/>
</dbReference>
<evidence type="ECO:0000256" key="1">
    <source>
        <dbReference type="SAM" id="SignalP"/>
    </source>
</evidence>
<dbReference type="InterPro" id="IPR025164">
    <property type="entry name" value="Toastrack_DUF4097"/>
</dbReference>
<reference evidence="3" key="1">
    <citation type="submission" date="2020-04" db="EMBL/GenBank/DDBJ databases">
        <title>Genome Sequencing for Pseudoaltermonas arctica.</title>
        <authorList>
            <person name="Elkins N.S."/>
        </authorList>
    </citation>
    <scope>NUCLEOTIDE SEQUENCE [LARGE SCALE GENOMIC DNA]</scope>
    <source>
        <strain evidence="3">NEC-BIFX-2020_0012</strain>
    </source>
</reference>
<organism evidence="3 4">
    <name type="scientific">Pseudoalteromonas arctica</name>
    <dbReference type="NCBI Taxonomy" id="394751"/>
    <lineage>
        <taxon>Bacteria</taxon>
        <taxon>Pseudomonadati</taxon>
        <taxon>Pseudomonadota</taxon>
        <taxon>Gammaproteobacteria</taxon>
        <taxon>Alteromonadales</taxon>
        <taxon>Pseudoalteromonadaceae</taxon>
        <taxon>Pseudoalteromonas</taxon>
    </lineage>
</organism>
<comment type="caution">
    <text evidence="3">The sequence shown here is derived from an EMBL/GenBank/DDBJ whole genome shotgun (WGS) entry which is preliminary data.</text>
</comment>
<dbReference type="Pfam" id="PF13349">
    <property type="entry name" value="DUF4097"/>
    <property type="match status" value="1"/>
</dbReference>
<keyword evidence="1" id="KW-0732">Signal</keyword>
<keyword evidence="4" id="KW-1185">Reference proteome</keyword>
<dbReference type="Proteomes" id="UP000570493">
    <property type="component" value="Unassembled WGS sequence"/>
</dbReference>
<protein>
    <submittedName>
        <fullName evidence="3">DUF4097 domain-containing protein</fullName>
    </submittedName>
</protein>
<dbReference type="AlphaFoldDB" id="A0A7Y0HCG7"/>
<accession>A0A7Y0HCG7</accession>
<feature type="domain" description="DUF4097" evidence="2">
    <location>
        <begin position="31"/>
        <end position="310"/>
    </location>
</feature>
<feature type="chain" id="PRO_5031386719" evidence="1">
    <location>
        <begin position="18"/>
        <end position="314"/>
    </location>
</feature>
<proteinExistence type="predicted"/>
<evidence type="ECO:0000313" key="4">
    <source>
        <dbReference type="Proteomes" id="UP000570493"/>
    </source>
</evidence>
<evidence type="ECO:0000313" key="3">
    <source>
        <dbReference type="EMBL" id="NMM41408.1"/>
    </source>
</evidence>
<feature type="signal peptide" evidence="1">
    <location>
        <begin position="1"/>
        <end position="17"/>
    </location>
</feature>